<dbReference type="InterPro" id="IPR050833">
    <property type="entry name" value="Poly_Biosynth_Transport"/>
</dbReference>
<keyword evidence="4 6" id="KW-1133">Transmembrane helix</keyword>
<dbReference type="EMBL" id="JAOANI010000014">
    <property type="protein sequence ID" value="MCT7358574.1"/>
    <property type="molecule type" value="Genomic_DNA"/>
</dbReference>
<feature type="transmembrane region" description="Helical" evidence="6">
    <location>
        <begin position="265"/>
        <end position="284"/>
    </location>
</feature>
<comment type="subcellular location">
    <subcellularLocation>
        <location evidence="1">Cell membrane</location>
        <topology evidence="1">Multi-pass membrane protein</topology>
    </subcellularLocation>
</comment>
<feature type="transmembrane region" description="Helical" evidence="6">
    <location>
        <begin position="21"/>
        <end position="39"/>
    </location>
</feature>
<feature type="transmembrane region" description="Helical" evidence="6">
    <location>
        <begin position="371"/>
        <end position="391"/>
    </location>
</feature>
<dbReference type="Proteomes" id="UP001147830">
    <property type="component" value="Unassembled WGS sequence"/>
</dbReference>
<evidence type="ECO:0000256" key="6">
    <source>
        <dbReference type="SAM" id="Phobius"/>
    </source>
</evidence>
<evidence type="ECO:0000256" key="2">
    <source>
        <dbReference type="ARBA" id="ARBA00022475"/>
    </source>
</evidence>
<dbReference type="GO" id="GO:0005886">
    <property type="term" value="C:plasma membrane"/>
    <property type="evidence" value="ECO:0007669"/>
    <property type="project" value="UniProtKB-SubCell"/>
</dbReference>
<feature type="transmembrane region" description="Helical" evidence="6">
    <location>
        <begin position="226"/>
        <end position="250"/>
    </location>
</feature>
<name>A0A9X2WE39_9GAMM</name>
<feature type="transmembrane region" description="Helical" evidence="6">
    <location>
        <begin position="397"/>
        <end position="417"/>
    </location>
</feature>
<dbReference type="PANTHER" id="PTHR30250:SF11">
    <property type="entry name" value="O-ANTIGEN TRANSPORTER-RELATED"/>
    <property type="match status" value="1"/>
</dbReference>
<feature type="transmembrane region" description="Helical" evidence="6">
    <location>
        <begin position="51"/>
        <end position="72"/>
    </location>
</feature>
<feature type="transmembrane region" description="Helical" evidence="6">
    <location>
        <begin position="340"/>
        <end position="364"/>
    </location>
</feature>
<protein>
    <submittedName>
        <fullName evidence="7">Flippase</fullName>
    </submittedName>
</protein>
<proteinExistence type="predicted"/>
<dbReference type="PANTHER" id="PTHR30250">
    <property type="entry name" value="PST FAMILY PREDICTED COLANIC ACID TRANSPORTER"/>
    <property type="match status" value="1"/>
</dbReference>
<comment type="caution">
    <text evidence="7">The sequence shown here is derived from an EMBL/GenBank/DDBJ whole genome shotgun (WGS) entry which is preliminary data.</text>
</comment>
<feature type="transmembrane region" description="Helical" evidence="6">
    <location>
        <begin position="127"/>
        <end position="147"/>
    </location>
</feature>
<keyword evidence="5 6" id="KW-0472">Membrane</keyword>
<keyword evidence="2" id="KW-1003">Cell membrane</keyword>
<evidence type="ECO:0000256" key="3">
    <source>
        <dbReference type="ARBA" id="ARBA00022692"/>
    </source>
</evidence>
<accession>A0A9X2WE39</accession>
<evidence type="ECO:0000256" key="1">
    <source>
        <dbReference type="ARBA" id="ARBA00004651"/>
    </source>
</evidence>
<sequence length="423" mass="48154">MLGNSKQKWLSVKHRRLLSNILSLGTMQIVGYILPLLTVPYLVRVLGVEKFGLLAFATALNMYFLMLSDYGFNLTATKQISDARDDKGKYSDIFIEVLGVKLILVVFCFFVLLSVASFVDFFEQYRFIWFLGFGMVLGQALFPVWFFQGMEAMKHIAIINLISKGLFTLIIFVIVNEPKDYWLVPALTSLGYVFSGFYGLVFAINNYDIKLKWPSAKGMKFQISDGWHVFLSRVYVNLYTTTNIVILGAMTNNVMVGYYSIAEKILQAFSGLLSPVTYAFYPYLANLYQNSRKYFYMVFARLNMTLLVLSITFALVVYLYSQEIVWLLSGGFNDNIIEVLSVLCVAMVVAPFGSSFTNALLILGDSKGVSLVVFYTMLLNMIIVFPMIYYFEAVGLAYTWVVGQIFHVIIYSCRYFVVRQRGA</sequence>
<dbReference type="RefSeq" id="WP_260975475.1">
    <property type="nucleotide sequence ID" value="NZ_JAOANI010000014.1"/>
</dbReference>
<dbReference type="AlphaFoldDB" id="A0A9X2WE39"/>
<gene>
    <name evidence="7" type="ORF">NYR02_06015</name>
</gene>
<evidence type="ECO:0000313" key="7">
    <source>
        <dbReference type="EMBL" id="MCT7358574.1"/>
    </source>
</evidence>
<dbReference type="Pfam" id="PF01943">
    <property type="entry name" value="Polysacc_synt"/>
    <property type="match status" value="1"/>
</dbReference>
<dbReference type="CDD" id="cd13128">
    <property type="entry name" value="MATE_Wzx_like"/>
    <property type="match status" value="1"/>
</dbReference>
<feature type="transmembrane region" description="Helical" evidence="6">
    <location>
        <begin position="93"/>
        <end position="115"/>
    </location>
</feature>
<feature type="transmembrane region" description="Helical" evidence="6">
    <location>
        <begin position="181"/>
        <end position="205"/>
    </location>
</feature>
<keyword evidence="3 6" id="KW-0812">Transmembrane</keyword>
<feature type="transmembrane region" description="Helical" evidence="6">
    <location>
        <begin position="156"/>
        <end position="175"/>
    </location>
</feature>
<reference evidence="7" key="2">
    <citation type="submission" date="2022-08" db="EMBL/GenBank/DDBJ databases">
        <authorList>
            <person name="Dong C."/>
        </authorList>
    </citation>
    <scope>NUCLEOTIDE SEQUENCE</scope>
    <source>
        <strain evidence="7">59MF3M-4</strain>
    </source>
</reference>
<reference evidence="7" key="1">
    <citation type="journal article" date="2022" name="Front. Microbiol.">
        <title>Genome-based taxonomic rearrangement of Oceanobacter-related bacteria including the description of Thalassolituus hydrocarbonoclasticus sp. nov. and Thalassolituus pacificus sp. nov. and emended description of the genus Thalassolituus.</title>
        <authorList>
            <person name="Dong C."/>
            <person name="Wei L."/>
            <person name="Wang J."/>
            <person name="Lai Q."/>
            <person name="Huang Z."/>
            <person name="Shao Z."/>
        </authorList>
    </citation>
    <scope>NUCLEOTIDE SEQUENCE</scope>
    <source>
        <strain evidence="7">59MF3M-4</strain>
    </source>
</reference>
<evidence type="ECO:0000313" key="8">
    <source>
        <dbReference type="Proteomes" id="UP001147830"/>
    </source>
</evidence>
<evidence type="ECO:0000256" key="5">
    <source>
        <dbReference type="ARBA" id="ARBA00023136"/>
    </source>
</evidence>
<evidence type="ECO:0000256" key="4">
    <source>
        <dbReference type="ARBA" id="ARBA00022989"/>
    </source>
</evidence>
<feature type="transmembrane region" description="Helical" evidence="6">
    <location>
        <begin position="296"/>
        <end position="320"/>
    </location>
</feature>
<keyword evidence="8" id="KW-1185">Reference proteome</keyword>
<organism evidence="7 8">
    <name type="scientific">Thalassolituus pacificus</name>
    <dbReference type="NCBI Taxonomy" id="2975440"/>
    <lineage>
        <taxon>Bacteria</taxon>
        <taxon>Pseudomonadati</taxon>
        <taxon>Pseudomonadota</taxon>
        <taxon>Gammaproteobacteria</taxon>
        <taxon>Oceanospirillales</taxon>
        <taxon>Oceanospirillaceae</taxon>
        <taxon>Thalassolituus</taxon>
    </lineage>
</organism>
<dbReference type="InterPro" id="IPR002797">
    <property type="entry name" value="Polysacc_synth"/>
</dbReference>